<dbReference type="EMBL" id="CP003563">
    <property type="protein sequence ID" value="AFL53879.1"/>
    <property type="molecule type" value="Genomic_DNA"/>
</dbReference>
<keyword evidence="1" id="KW-0408">Iron</keyword>
<dbReference type="InterPro" id="IPR007506">
    <property type="entry name" value="PMDh-L-like_dom"/>
</dbReference>
<dbReference type="GO" id="GO:0016829">
    <property type="term" value="F:lyase activity"/>
    <property type="evidence" value="ECO:0007669"/>
    <property type="project" value="UniProtKB-KW"/>
</dbReference>
<dbReference type="PATRIC" id="fig|1185652.3.peg.5558"/>
<reference evidence="4 5" key="1">
    <citation type="journal article" date="2012" name="J. Bacteriol.">
        <title>Complete genome sequence of the broad-host-range strain Sinorhizobium fredii USDA257.</title>
        <authorList>
            <person name="Schuldes J."/>
            <person name="Rodriguez Orbegoso M."/>
            <person name="Schmeisser C."/>
            <person name="Krishnan H.B."/>
            <person name="Daniel R."/>
            <person name="Streit W.R."/>
        </authorList>
    </citation>
    <scope>NUCLEOTIDE SEQUENCE [LARGE SCALE GENOMIC DNA]</scope>
    <source>
        <strain evidence="4 5">USDA 257</strain>
    </source>
</reference>
<evidence type="ECO:0000259" key="3">
    <source>
        <dbReference type="Pfam" id="PF04412"/>
    </source>
</evidence>
<dbReference type="RefSeq" id="WP_014765990.1">
    <property type="nucleotide sequence ID" value="NC_018000.1"/>
</dbReference>
<accession>I3XDC3</accession>
<dbReference type="KEGG" id="sfd:USDA257_c53550"/>
<gene>
    <name evidence="4" type="ORF">USDA257_c53550</name>
</gene>
<evidence type="ECO:0000256" key="1">
    <source>
        <dbReference type="ARBA" id="ARBA00023004"/>
    </source>
</evidence>
<sequence length="414" mass="44223">MSIALSFSDKSLLSGEHGEAAAFAMRLLVRFAEAVGAERFIDIEAAHIDGCLYLGQVSLDFIEHLVHLGGRVRVPTTLNVGSVDLIHPELFAGSDEVGRAGARLMKAHEELGCVPTFTCAPYQTIFRPRFGAQIAWAESNAIVFANSVLGARTNRYGDFIDLCCALTGRAPCYGLHIGENRRARVLVKVESLPEEWEEAGLSCVAVGHTIGRRCGDRVPAITGLPASTNEDDLKALGAVAASAGAVALFHAVGLTPEAPTTDAAFQGRAPEEVIRLTAADLRETAHNLSTVPDGTPLTAVSLGTPHFSLSEFERLMRLIDGARPVIDVYVNTHRAVLEELQRRGWEERLRAAGVTLVIDTCTYVTAVMRDVSGAVMTNSGKWAYYAPGNIGVEVAFGSLADCVASARAGKVVRL</sequence>
<dbReference type="AlphaFoldDB" id="I3XDC3"/>
<evidence type="ECO:0000256" key="2">
    <source>
        <dbReference type="ARBA" id="ARBA00023239"/>
    </source>
</evidence>
<dbReference type="Pfam" id="PF04412">
    <property type="entry name" value="AcnX"/>
    <property type="match status" value="1"/>
</dbReference>
<evidence type="ECO:0000313" key="4">
    <source>
        <dbReference type="EMBL" id="AFL53879.1"/>
    </source>
</evidence>
<dbReference type="Proteomes" id="UP000006180">
    <property type="component" value="Chromosome"/>
</dbReference>
<name>I3XDC3_SINF2</name>
<evidence type="ECO:0000313" key="5">
    <source>
        <dbReference type="Proteomes" id="UP000006180"/>
    </source>
</evidence>
<dbReference type="eggNOG" id="COG1679">
    <property type="taxonomic scope" value="Bacteria"/>
</dbReference>
<dbReference type="CDD" id="cd01355">
    <property type="entry name" value="AcnX"/>
    <property type="match status" value="1"/>
</dbReference>
<proteinExistence type="predicted"/>
<organism evidence="4 5">
    <name type="scientific">Sinorhizobium fredii (strain USDA 257)</name>
    <dbReference type="NCBI Taxonomy" id="1185652"/>
    <lineage>
        <taxon>Bacteria</taxon>
        <taxon>Pseudomonadati</taxon>
        <taxon>Pseudomonadota</taxon>
        <taxon>Alphaproteobacteria</taxon>
        <taxon>Hyphomicrobiales</taxon>
        <taxon>Rhizobiaceae</taxon>
        <taxon>Sinorhizobium/Ensifer group</taxon>
        <taxon>Sinorhizobium</taxon>
    </lineage>
</organism>
<dbReference type="HOGENOM" id="CLU_018825_1_0_5"/>
<protein>
    <recommendedName>
        <fullName evidence="3">Phosphomevalonate dehydratase large subunit-like domain-containing protein</fullName>
    </recommendedName>
</protein>
<dbReference type="PANTHER" id="PTHR36577:SF3">
    <property type="entry name" value="DUF521 DOMAIN PROTEIN (AFU_ORTHOLOGUE AFUA_6G00490)"/>
    <property type="match status" value="1"/>
</dbReference>
<keyword evidence="2" id="KW-0456">Lyase</keyword>
<dbReference type="STRING" id="1185652.USDA257_c53550"/>
<dbReference type="PANTHER" id="PTHR36577">
    <property type="entry name" value="DUF521 DOMAIN PROTEIN (AFU_ORTHOLOGUE AFUA_6G00490)"/>
    <property type="match status" value="1"/>
</dbReference>
<feature type="domain" description="Phosphomevalonate dehydratase large subunit-like" evidence="3">
    <location>
        <begin position="4"/>
        <end position="403"/>
    </location>
</feature>